<comment type="caution">
    <text evidence="2">The sequence shown here is derived from an EMBL/GenBank/DDBJ whole genome shotgun (WGS) entry which is preliminary data.</text>
</comment>
<accession>A0ABQ5EJM6</accession>
<dbReference type="Proteomes" id="UP001151760">
    <property type="component" value="Unassembled WGS sequence"/>
</dbReference>
<organism evidence="2 3">
    <name type="scientific">Tanacetum coccineum</name>
    <dbReference type="NCBI Taxonomy" id="301880"/>
    <lineage>
        <taxon>Eukaryota</taxon>
        <taxon>Viridiplantae</taxon>
        <taxon>Streptophyta</taxon>
        <taxon>Embryophyta</taxon>
        <taxon>Tracheophyta</taxon>
        <taxon>Spermatophyta</taxon>
        <taxon>Magnoliopsida</taxon>
        <taxon>eudicotyledons</taxon>
        <taxon>Gunneridae</taxon>
        <taxon>Pentapetalae</taxon>
        <taxon>asterids</taxon>
        <taxon>campanulids</taxon>
        <taxon>Asterales</taxon>
        <taxon>Asteraceae</taxon>
        <taxon>Asteroideae</taxon>
        <taxon>Anthemideae</taxon>
        <taxon>Anthemidinae</taxon>
        <taxon>Tanacetum</taxon>
    </lineage>
</organism>
<reference evidence="2" key="1">
    <citation type="journal article" date="2022" name="Int. J. Mol. Sci.">
        <title>Draft Genome of Tanacetum Coccineum: Genomic Comparison of Closely Related Tanacetum-Family Plants.</title>
        <authorList>
            <person name="Yamashiro T."/>
            <person name="Shiraishi A."/>
            <person name="Nakayama K."/>
            <person name="Satake H."/>
        </authorList>
    </citation>
    <scope>NUCLEOTIDE SEQUENCE</scope>
</reference>
<evidence type="ECO:0000313" key="3">
    <source>
        <dbReference type="Proteomes" id="UP001151760"/>
    </source>
</evidence>
<evidence type="ECO:0000313" key="2">
    <source>
        <dbReference type="EMBL" id="GJT51124.1"/>
    </source>
</evidence>
<protein>
    <submittedName>
        <fullName evidence="2">Uncharacterized protein</fullName>
    </submittedName>
</protein>
<name>A0ABQ5EJM6_9ASTR</name>
<reference evidence="2" key="2">
    <citation type="submission" date="2022-01" db="EMBL/GenBank/DDBJ databases">
        <authorList>
            <person name="Yamashiro T."/>
            <person name="Shiraishi A."/>
            <person name="Satake H."/>
            <person name="Nakayama K."/>
        </authorList>
    </citation>
    <scope>NUCLEOTIDE SEQUENCE</scope>
</reference>
<gene>
    <name evidence="2" type="ORF">Tco_0977281</name>
</gene>
<feature type="region of interest" description="Disordered" evidence="1">
    <location>
        <begin position="1"/>
        <end position="26"/>
    </location>
</feature>
<keyword evidence="3" id="KW-1185">Reference proteome</keyword>
<sequence>MAVNVAWASENVENEHPEQPESSNDIYLTEQGDSNITIDSLDICYDRAQDAQDETDDLDQERDLLASLIQKKN</sequence>
<evidence type="ECO:0000256" key="1">
    <source>
        <dbReference type="SAM" id="MobiDB-lite"/>
    </source>
</evidence>
<proteinExistence type="predicted"/>
<dbReference type="EMBL" id="BQNB010016380">
    <property type="protein sequence ID" value="GJT51124.1"/>
    <property type="molecule type" value="Genomic_DNA"/>
</dbReference>